<proteinExistence type="predicted"/>
<evidence type="ECO:0000313" key="2">
    <source>
        <dbReference type="Proteomes" id="UP000828048"/>
    </source>
</evidence>
<accession>A0ACB7XKM1</accession>
<sequence>MITAATCGFSLFPCSSHSNRACDLARPFRWMVTSTEHFIDEEDHAFLQLEEELKTVESSVTMLISNVEQLNQRKALSVNEMQHLQQRISREAADALVQRLLLLSQSLKDLERQESVLKLDSNEIYSKLQAEVNELENMISCGNDDDSDGSNHSLHNLLERLNLGKRELAVKLREIVLLKRQLDDVPAQAELIQYEHRFSELYAHIQEKLRKTRKLYATFNALLEIKDLMLKETSLLNSISSQFQAAITSTAGRMKLIDSMEGIMKGTQQKLEKVALAVQAEQQNCDAVKKRYAAAIAEQRSCYSLLKDLQEECAKNERLRSQSSVVSDFAYFKSVVNPIEILGKGRITSLDPSKELSGEELGANWCEIDVQLSIKWNEHLMRPYGGLKTIGGAIGTPIALPISLVKKEMMVDLLNEWDHLEGAL</sequence>
<name>A0ACB7XKM1_9ERIC</name>
<protein>
    <submittedName>
        <fullName evidence="1">Uncharacterized protein</fullName>
    </submittedName>
</protein>
<dbReference type="EMBL" id="CM037160">
    <property type="protein sequence ID" value="KAH7841374.1"/>
    <property type="molecule type" value="Genomic_DNA"/>
</dbReference>
<dbReference type="Proteomes" id="UP000828048">
    <property type="component" value="Chromosome 10"/>
</dbReference>
<reference evidence="1 2" key="1">
    <citation type="journal article" date="2021" name="Hortic Res">
        <title>High-quality reference genome and annotation aids understanding of berry development for evergreen blueberry (Vaccinium darrowii).</title>
        <authorList>
            <person name="Yu J."/>
            <person name="Hulse-Kemp A.M."/>
            <person name="Babiker E."/>
            <person name="Staton M."/>
        </authorList>
    </citation>
    <scope>NUCLEOTIDE SEQUENCE [LARGE SCALE GENOMIC DNA]</scope>
    <source>
        <strain evidence="2">cv. NJ 8807/NJ 8810</strain>
        <tissue evidence="1">Young leaf</tissue>
    </source>
</reference>
<keyword evidence="2" id="KW-1185">Reference proteome</keyword>
<gene>
    <name evidence="1" type="ORF">Vadar_029066</name>
</gene>
<organism evidence="1 2">
    <name type="scientific">Vaccinium darrowii</name>
    <dbReference type="NCBI Taxonomy" id="229202"/>
    <lineage>
        <taxon>Eukaryota</taxon>
        <taxon>Viridiplantae</taxon>
        <taxon>Streptophyta</taxon>
        <taxon>Embryophyta</taxon>
        <taxon>Tracheophyta</taxon>
        <taxon>Spermatophyta</taxon>
        <taxon>Magnoliopsida</taxon>
        <taxon>eudicotyledons</taxon>
        <taxon>Gunneridae</taxon>
        <taxon>Pentapetalae</taxon>
        <taxon>asterids</taxon>
        <taxon>Ericales</taxon>
        <taxon>Ericaceae</taxon>
        <taxon>Vaccinioideae</taxon>
        <taxon>Vaccinieae</taxon>
        <taxon>Vaccinium</taxon>
    </lineage>
</organism>
<comment type="caution">
    <text evidence="1">The sequence shown here is derived from an EMBL/GenBank/DDBJ whole genome shotgun (WGS) entry which is preliminary data.</text>
</comment>
<evidence type="ECO:0000313" key="1">
    <source>
        <dbReference type="EMBL" id="KAH7841374.1"/>
    </source>
</evidence>